<dbReference type="RefSeq" id="WP_368383101.1">
    <property type="nucleotide sequence ID" value="NZ_JBFRYA010000022.1"/>
</dbReference>
<comment type="caution">
    <text evidence="1">The sequence shown here is derived from an EMBL/GenBank/DDBJ whole genome shotgun (WGS) entry which is preliminary data.</text>
</comment>
<dbReference type="Proteomes" id="UP001557485">
    <property type="component" value="Unassembled WGS sequence"/>
</dbReference>
<reference evidence="1 2" key="1">
    <citation type="journal article" date="2011" name="Int. J. Syst. Evol. Microbiol.">
        <title>Zhongshania antarctica gen. nov., sp. nov. and Zhongshania guokunii sp. nov., gammaproteobacteria respectively isolated from coastal attached (fast) ice and surface seawater of the Antarctic.</title>
        <authorList>
            <person name="Li H.J."/>
            <person name="Zhang X.Y."/>
            <person name="Chen C.X."/>
            <person name="Zhang Y.J."/>
            <person name="Gao Z.M."/>
            <person name="Yu Y."/>
            <person name="Chen X.L."/>
            <person name="Chen B."/>
            <person name="Zhang Y.Z."/>
        </authorList>
    </citation>
    <scope>NUCLEOTIDE SEQUENCE [LARGE SCALE GENOMIC DNA]</scope>
    <source>
        <strain evidence="1 2">ZS6-22T</strain>
    </source>
</reference>
<dbReference type="NCBIfam" id="NF041512">
    <property type="entry name" value="PA2817_fam"/>
    <property type="match status" value="1"/>
</dbReference>
<evidence type="ECO:0000313" key="2">
    <source>
        <dbReference type="Proteomes" id="UP001557485"/>
    </source>
</evidence>
<dbReference type="EMBL" id="JBFRYA010000022">
    <property type="protein sequence ID" value="MEX1670801.1"/>
    <property type="molecule type" value="Genomic_DNA"/>
</dbReference>
<organism evidence="1 2">
    <name type="scientific">Zhongshania guokunii</name>
    <dbReference type="NCBI Taxonomy" id="641783"/>
    <lineage>
        <taxon>Bacteria</taxon>
        <taxon>Pseudomonadati</taxon>
        <taxon>Pseudomonadota</taxon>
        <taxon>Gammaproteobacteria</taxon>
        <taxon>Cellvibrionales</taxon>
        <taxon>Spongiibacteraceae</taxon>
        <taxon>Zhongshania</taxon>
    </lineage>
</organism>
<protein>
    <submittedName>
        <fullName evidence="1">PA2817 family protein</fullName>
    </submittedName>
</protein>
<proteinExistence type="predicted"/>
<dbReference type="InterPro" id="IPR048156">
    <property type="entry name" value="PA2817-like"/>
</dbReference>
<accession>A0ABV3UA23</accession>
<keyword evidence="2" id="KW-1185">Reference proteome</keyword>
<sequence>MTTRIEYYLQLCTELHTHCAVVLPQHPAHSEESNAELLAMLAQLKEEFATNEAYVALGQRIITHIIGHYPDITPQVHRDLLWFFGGDCMHYLGDDEMERYQKVEEQYYEQCNSKPDTCYRNLRAQVFGMH</sequence>
<gene>
    <name evidence="1" type="ORF">AB4876_17935</name>
</gene>
<evidence type="ECO:0000313" key="1">
    <source>
        <dbReference type="EMBL" id="MEX1670801.1"/>
    </source>
</evidence>
<name>A0ABV3UA23_9GAMM</name>